<sequence length="552" mass="59846">MAAANLHRELKELRERAWRARRAAGHTPSLGALLLDARIAQTPGAHLLKEWQMQSWTGPAAGFRVPSAVGQRHRVTIMAQAMCRWAGEDFDPGHWDDLLLAAMDEQRNANATTGRKGRGGRPPGKPTADGFAFLTPEALGGVDKYRAWCEATGTPIVPGGYGVMFTEDADGKRATLLTRDVEYVRYLAGAARVPGMLSNAEIEPERFQLQRNGWPADWGTEYVGLGIKITGEGSVEFGPWLRHELTKSGISQEKLAKQLGVPRSTVSAWVEGASTPMQEIQLGIMQALCELGAQLTVTAFVGVPDNEAVQFDCWKNGAAVLIGVSTYTNMPDVPSIDNNLASMENLLTERLGIPAEKVRTLRNPTTHVEIHDQIEAAIEGVDPVTGGLFIYYAGHGWADPKSARLLLGLPGSRQRHSYSAWEFDRLREQLSDSPVGTRIVVLDSCYSGAALDVLTADLSSSVAIAGTYVMTSSTATSASMAPDGERYTTFTGMLIESLQFGIPGAAEVINAENLFRHLEKELGSRGLPKPCRQVGHNGDLIPLSYNPWKDGN</sequence>
<dbReference type="PROSITE" id="PS50943">
    <property type="entry name" value="HTH_CROC1"/>
    <property type="match status" value="1"/>
</dbReference>
<dbReference type="Pfam" id="PF00656">
    <property type="entry name" value="Peptidase_C14"/>
    <property type="match status" value="1"/>
</dbReference>
<keyword evidence="4" id="KW-1185">Reference proteome</keyword>
<dbReference type="Pfam" id="PF01381">
    <property type="entry name" value="HTH_3"/>
    <property type="match status" value="1"/>
</dbReference>
<protein>
    <recommendedName>
        <fullName evidence="2">HTH cro/C1-type domain-containing protein</fullName>
    </recommendedName>
</protein>
<dbReference type="Proteomes" id="UP000660675">
    <property type="component" value="Unassembled WGS sequence"/>
</dbReference>
<dbReference type="CDD" id="cd00093">
    <property type="entry name" value="HTH_XRE"/>
    <property type="match status" value="1"/>
</dbReference>
<dbReference type="InterPro" id="IPR011600">
    <property type="entry name" value="Pept_C14_caspase"/>
</dbReference>
<dbReference type="SMART" id="SM00530">
    <property type="entry name" value="HTH_XRE"/>
    <property type="match status" value="1"/>
</dbReference>
<dbReference type="Gene3D" id="1.10.260.40">
    <property type="entry name" value="lambda repressor-like DNA-binding domains"/>
    <property type="match status" value="1"/>
</dbReference>
<proteinExistence type="predicted"/>
<dbReference type="Gene3D" id="3.40.50.1460">
    <property type="match status" value="1"/>
</dbReference>
<evidence type="ECO:0000313" key="3">
    <source>
        <dbReference type="EMBL" id="GGV79708.1"/>
    </source>
</evidence>
<dbReference type="InterPro" id="IPR001387">
    <property type="entry name" value="Cro/C1-type_HTH"/>
</dbReference>
<feature type="region of interest" description="Disordered" evidence="1">
    <location>
        <begin position="110"/>
        <end position="130"/>
    </location>
</feature>
<feature type="domain" description="HTH cro/C1-type" evidence="2">
    <location>
        <begin position="241"/>
        <end position="294"/>
    </location>
</feature>
<dbReference type="NCBIfam" id="NF047832">
    <property type="entry name" value="caspase_w_EACC1"/>
    <property type="match status" value="1"/>
</dbReference>
<dbReference type="SUPFAM" id="SSF47413">
    <property type="entry name" value="lambda repressor-like DNA-binding domains"/>
    <property type="match status" value="1"/>
</dbReference>
<dbReference type="SUPFAM" id="SSF52129">
    <property type="entry name" value="Caspase-like"/>
    <property type="match status" value="1"/>
</dbReference>
<dbReference type="InterPro" id="IPR010982">
    <property type="entry name" value="Lambda_DNA-bd_dom_sf"/>
</dbReference>
<dbReference type="InterPro" id="IPR029030">
    <property type="entry name" value="Caspase-like_dom_sf"/>
</dbReference>
<evidence type="ECO:0000259" key="2">
    <source>
        <dbReference type="PROSITE" id="PS50943"/>
    </source>
</evidence>
<name>A0ABQ2VVB0_9ACTN</name>
<evidence type="ECO:0000256" key="1">
    <source>
        <dbReference type="SAM" id="MobiDB-lite"/>
    </source>
</evidence>
<dbReference type="EMBL" id="BMTF01000004">
    <property type="protein sequence ID" value="GGV79708.1"/>
    <property type="molecule type" value="Genomic_DNA"/>
</dbReference>
<reference evidence="4" key="1">
    <citation type="journal article" date="2019" name="Int. J. Syst. Evol. Microbiol.">
        <title>The Global Catalogue of Microorganisms (GCM) 10K type strain sequencing project: providing services to taxonomists for standard genome sequencing and annotation.</title>
        <authorList>
            <consortium name="The Broad Institute Genomics Platform"/>
            <consortium name="The Broad Institute Genome Sequencing Center for Infectious Disease"/>
            <person name="Wu L."/>
            <person name="Ma J."/>
        </authorList>
    </citation>
    <scope>NUCLEOTIDE SEQUENCE [LARGE SCALE GENOMIC DNA]</scope>
    <source>
        <strain evidence="4">JCM 4376</strain>
    </source>
</reference>
<accession>A0ABQ2VVB0</accession>
<comment type="caution">
    <text evidence="3">The sequence shown here is derived from an EMBL/GenBank/DDBJ whole genome shotgun (WGS) entry which is preliminary data.</text>
</comment>
<organism evidence="3 4">
    <name type="scientific">Streptomyces gelaticus</name>
    <dbReference type="NCBI Taxonomy" id="285446"/>
    <lineage>
        <taxon>Bacteria</taxon>
        <taxon>Bacillati</taxon>
        <taxon>Actinomycetota</taxon>
        <taxon>Actinomycetes</taxon>
        <taxon>Kitasatosporales</taxon>
        <taxon>Streptomycetaceae</taxon>
        <taxon>Streptomyces</taxon>
    </lineage>
</organism>
<gene>
    <name evidence="3" type="ORF">GCM10015535_16900</name>
</gene>
<evidence type="ECO:0000313" key="4">
    <source>
        <dbReference type="Proteomes" id="UP000660675"/>
    </source>
</evidence>